<dbReference type="STRING" id="84531.LA76x_0114"/>
<dbReference type="OrthoDB" id="7063913at2"/>
<gene>
    <name evidence="3" type="ORF">LA76x_0114</name>
</gene>
<evidence type="ECO:0000256" key="2">
    <source>
        <dbReference type="SAM" id="SignalP"/>
    </source>
</evidence>
<accession>A0A0S2DUN5</accession>
<keyword evidence="4" id="KW-1185">Reference proteome</keyword>
<dbReference type="KEGG" id="laq:GLA29479_1256"/>
<dbReference type="PATRIC" id="fig|84531.7.peg.1244"/>
<feature type="signal peptide" evidence="2">
    <location>
        <begin position="1"/>
        <end position="25"/>
    </location>
</feature>
<sequence length="276" mass="30376">MERGLVVLLARAGLALAAMAGPASAGTTAAGSTASGPGTVGPTAAAATPAEATPEQLASAETDRIGHRDFDARQRMSATHPNELWRLYGTDAAGRGQWQDASRFFRRAARYADKYSQHRLSLMYWHGLGVAHDRALAYAWADLAAERSYPQFVLLREKMWQELDEDERQRALRQGVAIFDEYADEVAKPRMEREVARARSRITGSPAGLTTGNLLVFASRGGSSLFDPSDSLDLRPMYADWRLDTRRYWAVEDAVWQSGGNVEVGTLEKIMSSQRP</sequence>
<feature type="chain" id="PRO_5009798073" evidence="2">
    <location>
        <begin position="26"/>
        <end position="276"/>
    </location>
</feature>
<feature type="compositionally biased region" description="Low complexity" evidence="1">
    <location>
        <begin position="25"/>
        <end position="54"/>
    </location>
</feature>
<dbReference type="SUPFAM" id="SSF81901">
    <property type="entry name" value="HCP-like"/>
    <property type="match status" value="1"/>
</dbReference>
<dbReference type="InterPro" id="IPR011990">
    <property type="entry name" value="TPR-like_helical_dom_sf"/>
</dbReference>
<dbReference type="eggNOG" id="COG0790">
    <property type="taxonomic scope" value="Bacteria"/>
</dbReference>
<evidence type="ECO:0000256" key="1">
    <source>
        <dbReference type="SAM" id="MobiDB-lite"/>
    </source>
</evidence>
<evidence type="ECO:0000313" key="3">
    <source>
        <dbReference type="EMBL" id="ALN78276.1"/>
    </source>
</evidence>
<dbReference type="Proteomes" id="UP000060787">
    <property type="component" value="Chromosome"/>
</dbReference>
<dbReference type="RefSeq" id="WP_057916125.1">
    <property type="nucleotide sequence ID" value="NZ_CP011129.1"/>
</dbReference>
<organism evidence="3 4">
    <name type="scientific">Lysobacter antibioticus</name>
    <dbReference type="NCBI Taxonomy" id="84531"/>
    <lineage>
        <taxon>Bacteria</taxon>
        <taxon>Pseudomonadati</taxon>
        <taxon>Pseudomonadota</taxon>
        <taxon>Gammaproteobacteria</taxon>
        <taxon>Lysobacterales</taxon>
        <taxon>Lysobacteraceae</taxon>
        <taxon>Lysobacter</taxon>
    </lineage>
</organism>
<evidence type="ECO:0000313" key="4">
    <source>
        <dbReference type="Proteomes" id="UP000060787"/>
    </source>
</evidence>
<keyword evidence="2" id="KW-0732">Signal</keyword>
<dbReference type="EMBL" id="CP011129">
    <property type="protein sequence ID" value="ALN78276.1"/>
    <property type="molecule type" value="Genomic_DNA"/>
</dbReference>
<protein>
    <submittedName>
        <fullName evidence="3">Sel1 repeat-containing domain protein</fullName>
    </submittedName>
</protein>
<proteinExistence type="predicted"/>
<dbReference type="KEGG" id="lab:LA76x_0114"/>
<feature type="region of interest" description="Disordered" evidence="1">
    <location>
        <begin position="25"/>
        <end position="59"/>
    </location>
</feature>
<dbReference type="AlphaFoldDB" id="A0A0S2DUN5"/>
<dbReference type="Gene3D" id="1.25.40.10">
    <property type="entry name" value="Tetratricopeptide repeat domain"/>
    <property type="match status" value="1"/>
</dbReference>
<reference evidence="3 4" key="1">
    <citation type="journal article" date="2015" name="BMC Genomics">
        <title>Comparative genomics and metabolic profiling of the genus Lysobacter.</title>
        <authorList>
            <person name="de Bruijn I."/>
            <person name="Cheng X."/>
            <person name="de Jager V."/>
            <person name="Exposito R.G."/>
            <person name="Watrous J."/>
            <person name="Patel N."/>
            <person name="Postma J."/>
            <person name="Dorrestein P.C."/>
            <person name="Kobayashi D."/>
            <person name="Raaijmakers J.M."/>
        </authorList>
    </citation>
    <scope>NUCLEOTIDE SEQUENCE [LARGE SCALE GENOMIC DNA]</scope>
    <source>
        <strain evidence="3 4">76</strain>
    </source>
</reference>
<name>A0A0S2DUN5_LYSAN</name>